<dbReference type="eggNOG" id="ENOG5032RRF">
    <property type="taxonomic scope" value="Bacteria"/>
</dbReference>
<dbReference type="EnsemblBacteria" id="ABL68766">
    <property type="protein sequence ID" value="ABL68766"/>
    <property type="gene ID" value="Pden_0654"/>
</dbReference>
<dbReference type="Pfam" id="PF11011">
    <property type="entry name" value="DUF2849"/>
    <property type="match status" value="1"/>
</dbReference>
<dbReference type="HOGENOM" id="CLU_157881_0_0_5"/>
<dbReference type="EMBL" id="CP000489">
    <property type="protein sequence ID" value="ABL68766.1"/>
    <property type="molecule type" value="Genomic_DNA"/>
</dbReference>
<dbReference type="STRING" id="318586.Pden_0654"/>
<dbReference type="InterPro" id="IPR021270">
    <property type="entry name" value="DUF2849"/>
</dbReference>
<sequence>MGDFFLYRYHRKRKAKAMSKGFTPSPATPAVITANDLRMGHCVWMRDGAWTADPREAELFEDEAIAELALLDAIAQANIVVGPYLAEARRGPDGRPQPTHFREAFRRRGPSNYFHGKQAEFEASNV</sequence>
<evidence type="ECO:0000313" key="1">
    <source>
        <dbReference type="EMBL" id="ABL68766.1"/>
    </source>
</evidence>
<dbReference type="KEGG" id="pde:Pden_0654"/>
<organism evidence="1 2">
    <name type="scientific">Paracoccus denitrificans (strain Pd 1222)</name>
    <dbReference type="NCBI Taxonomy" id="318586"/>
    <lineage>
        <taxon>Bacteria</taxon>
        <taxon>Pseudomonadati</taxon>
        <taxon>Pseudomonadota</taxon>
        <taxon>Alphaproteobacteria</taxon>
        <taxon>Rhodobacterales</taxon>
        <taxon>Paracoccaceae</taxon>
        <taxon>Paracoccus</taxon>
    </lineage>
</organism>
<proteinExistence type="predicted"/>
<evidence type="ECO:0000313" key="2">
    <source>
        <dbReference type="Proteomes" id="UP000000361"/>
    </source>
</evidence>
<name>A1AZS2_PARDP</name>
<dbReference type="AlphaFoldDB" id="A1AZS2"/>
<reference evidence="2" key="1">
    <citation type="submission" date="2006-12" db="EMBL/GenBank/DDBJ databases">
        <title>Complete sequence of chromosome 1 of Paracoccus denitrificans PD1222.</title>
        <authorList>
            <person name="Copeland A."/>
            <person name="Lucas S."/>
            <person name="Lapidus A."/>
            <person name="Barry K."/>
            <person name="Detter J.C."/>
            <person name="Glavina del Rio T."/>
            <person name="Hammon N."/>
            <person name="Israni S."/>
            <person name="Dalin E."/>
            <person name="Tice H."/>
            <person name="Pitluck S."/>
            <person name="Munk A.C."/>
            <person name="Brettin T."/>
            <person name="Bruce D."/>
            <person name="Han C."/>
            <person name="Tapia R."/>
            <person name="Gilna P."/>
            <person name="Schmutz J."/>
            <person name="Larimer F."/>
            <person name="Land M."/>
            <person name="Hauser L."/>
            <person name="Kyrpides N."/>
            <person name="Lykidis A."/>
            <person name="Spiro S."/>
            <person name="Richardson D.J."/>
            <person name="Moir J.W.B."/>
            <person name="Ferguson S.J."/>
            <person name="van Spanning R.J.M."/>
            <person name="Richardson P."/>
        </authorList>
    </citation>
    <scope>NUCLEOTIDE SEQUENCE [LARGE SCALE GENOMIC DNA]</scope>
    <source>
        <strain evidence="2">Pd 1222</strain>
    </source>
</reference>
<gene>
    <name evidence="1" type="ordered locus">Pden_0654</name>
</gene>
<accession>A1AZS2</accession>
<protein>
    <recommendedName>
        <fullName evidence="3">DUF2849 domain-containing protein</fullName>
    </recommendedName>
</protein>
<dbReference type="Proteomes" id="UP000000361">
    <property type="component" value="Chromosome 1"/>
</dbReference>
<keyword evidence="2" id="KW-1185">Reference proteome</keyword>
<evidence type="ECO:0008006" key="3">
    <source>
        <dbReference type="Google" id="ProtNLM"/>
    </source>
</evidence>